<feature type="transmembrane region" description="Helical" evidence="1">
    <location>
        <begin position="30"/>
        <end position="54"/>
    </location>
</feature>
<sequence>MRIGIGILVFLAGLAGIFYALPRVPPELGMFGVLWQLSPYLGVMIVGLGIFAYGRGDDAPIERQ</sequence>
<dbReference type="EMBL" id="FOFO01000001">
    <property type="protein sequence ID" value="SEP58026.1"/>
    <property type="molecule type" value="Genomic_DNA"/>
</dbReference>
<name>A0A1H8Z103_9GAMM</name>
<reference evidence="2 3" key="1">
    <citation type="submission" date="2016-10" db="EMBL/GenBank/DDBJ databases">
        <authorList>
            <person name="de Groot N.N."/>
        </authorList>
    </citation>
    <scope>NUCLEOTIDE SEQUENCE [LARGE SCALE GENOMIC DNA]</scope>
    <source>
        <strain evidence="2 3">B7-7</strain>
    </source>
</reference>
<proteinExistence type="predicted"/>
<dbReference type="Proteomes" id="UP000199496">
    <property type="component" value="Unassembled WGS sequence"/>
</dbReference>
<evidence type="ECO:0000313" key="3">
    <source>
        <dbReference type="Proteomes" id="UP000199496"/>
    </source>
</evidence>
<keyword evidence="3" id="KW-1185">Reference proteome</keyword>
<evidence type="ECO:0000256" key="1">
    <source>
        <dbReference type="SAM" id="Phobius"/>
    </source>
</evidence>
<keyword evidence="1" id="KW-1133">Transmembrane helix</keyword>
<dbReference type="AlphaFoldDB" id="A0A1H8Z103"/>
<evidence type="ECO:0000313" key="2">
    <source>
        <dbReference type="EMBL" id="SEP58026.1"/>
    </source>
</evidence>
<keyword evidence="1" id="KW-0472">Membrane</keyword>
<gene>
    <name evidence="2" type="ORF">SAMN05421693_101117</name>
</gene>
<dbReference type="RefSeq" id="WP_090202425.1">
    <property type="nucleotide sequence ID" value="NZ_FOFO01000001.1"/>
</dbReference>
<organism evidence="2 3">
    <name type="scientific">Ectothiorhodospira magna</name>
    <dbReference type="NCBI Taxonomy" id="867345"/>
    <lineage>
        <taxon>Bacteria</taxon>
        <taxon>Pseudomonadati</taxon>
        <taxon>Pseudomonadota</taxon>
        <taxon>Gammaproteobacteria</taxon>
        <taxon>Chromatiales</taxon>
        <taxon>Ectothiorhodospiraceae</taxon>
        <taxon>Ectothiorhodospira</taxon>
    </lineage>
</organism>
<dbReference type="OrthoDB" id="5796571at2"/>
<protein>
    <submittedName>
        <fullName evidence="2">Uncharacterized protein</fullName>
    </submittedName>
</protein>
<accession>A0A1H8Z103</accession>
<keyword evidence="1" id="KW-0812">Transmembrane</keyword>